<dbReference type="GO" id="GO:0106217">
    <property type="term" value="P:tRNA C3-cytosine methylation"/>
    <property type="evidence" value="ECO:0007669"/>
    <property type="project" value="TreeGrafter"/>
</dbReference>
<dbReference type="GeneID" id="116559263"/>
<proteinExistence type="predicted"/>
<accession>A0A6J3IT95</accession>
<dbReference type="PANTHER" id="PTHR16043:SF1">
    <property type="entry name" value="DALR ANTICODON-BINDING DOMAIN-CONTAINING PROTEIN 3"/>
    <property type="match status" value="1"/>
</dbReference>
<dbReference type="AlphaFoldDB" id="A0A6J3IT95"/>
<feature type="region of interest" description="Disordered" evidence="1">
    <location>
        <begin position="489"/>
        <end position="509"/>
    </location>
</feature>
<gene>
    <name evidence="3" type="primary">DALRD3</name>
</gene>
<sequence>MATGRLSVGETLGALNAALGPGGPVWIKETRTRHLRSRDFLAPHRALQVRFNDGQVPEHVLHALACLQGPGVAPVLRCAPTPVGLSLQLQRPAVFERVLSAVAAYTSPASPASPGQRVLLHCPALRSSHCALRLSQLRTVLVADHLARALRAHGVCVRLVPAVRDPHMLTFLQQLRVDWPAASERASSHTLGSHALAELTSSYDGRALSPGILGRLCLKELMEEQGCTAGYDPNLDNCLVTEDLLSALAELQEALWHWPEDSHPGLAGVPDTGTDSCLVIHVVSCEEEFQQQKLDLLWWKLVDKAPLRQKHLVCGPVKVAGAPGTLMTAPEYYEFRHAQVCKASALKHGGDLAQDPAWTEIFSVLSVATIKFEMLGTAPQSQILLALADSNISTKGTKSGTFVMYNCARLATLFESYKCSMEQGLYPTFPPVSSLDFSLLHDEYPPLSGSAEPDSSAGLHSPRAPHRCTHRDDVQVPGTAQHGFQLLLQPGTHPRGEHTATNGVGSAEGYRVNANEAEAETSRPLLLQEPRPHLFGQMFVRLQLLRAVREVLHTGLAILGLPPLSHI</sequence>
<reference evidence="3" key="1">
    <citation type="submission" date="2025-08" db="UniProtKB">
        <authorList>
            <consortium name="RefSeq"/>
        </authorList>
    </citation>
    <scope>IDENTIFICATION</scope>
    <source>
        <tissue evidence="3">Blood</tissue>
    </source>
</reference>
<evidence type="ECO:0000256" key="1">
    <source>
        <dbReference type="SAM" id="MobiDB-lite"/>
    </source>
</evidence>
<dbReference type="InterPro" id="IPR037380">
    <property type="entry name" value="DALRD3"/>
</dbReference>
<dbReference type="RefSeq" id="XP_032145688.1">
    <property type="nucleotide sequence ID" value="XM_032289797.1"/>
</dbReference>
<name>A0A6J3IT95_SAPAP</name>
<dbReference type="GO" id="GO:0000049">
    <property type="term" value="F:tRNA binding"/>
    <property type="evidence" value="ECO:0007669"/>
    <property type="project" value="TreeGrafter"/>
</dbReference>
<feature type="region of interest" description="Disordered" evidence="1">
    <location>
        <begin position="446"/>
        <end position="473"/>
    </location>
</feature>
<protein>
    <submittedName>
        <fullName evidence="3">DALR anticodon-binding domain-containing protein 3 isoform X1</fullName>
    </submittedName>
</protein>
<evidence type="ECO:0000313" key="2">
    <source>
        <dbReference type="Proteomes" id="UP000504640"/>
    </source>
</evidence>
<dbReference type="Proteomes" id="UP000504640">
    <property type="component" value="Unplaced"/>
</dbReference>
<organism evidence="2 3">
    <name type="scientific">Sapajus apella</name>
    <name type="common">Brown-capped capuchin</name>
    <name type="synonym">Cebus apella</name>
    <dbReference type="NCBI Taxonomy" id="9515"/>
    <lineage>
        <taxon>Eukaryota</taxon>
        <taxon>Metazoa</taxon>
        <taxon>Chordata</taxon>
        <taxon>Craniata</taxon>
        <taxon>Vertebrata</taxon>
        <taxon>Euteleostomi</taxon>
        <taxon>Mammalia</taxon>
        <taxon>Eutheria</taxon>
        <taxon>Euarchontoglires</taxon>
        <taxon>Primates</taxon>
        <taxon>Haplorrhini</taxon>
        <taxon>Platyrrhini</taxon>
        <taxon>Cebidae</taxon>
        <taxon>Cebinae</taxon>
        <taxon>Sapajus</taxon>
    </lineage>
</organism>
<keyword evidence="2" id="KW-1185">Reference proteome</keyword>
<evidence type="ECO:0000313" key="3">
    <source>
        <dbReference type="RefSeq" id="XP_032145688.1"/>
    </source>
</evidence>
<dbReference type="CTD" id="55152"/>
<dbReference type="PANTHER" id="PTHR16043">
    <property type="entry name" value="DALRD3 PROTEIN"/>
    <property type="match status" value="1"/>
</dbReference>